<dbReference type="EMBL" id="PFOB01000051">
    <property type="protein sequence ID" value="PIZ62567.1"/>
    <property type="molecule type" value="Genomic_DNA"/>
</dbReference>
<dbReference type="SUPFAM" id="SSF50037">
    <property type="entry name" value="C-terminal domain of transcriptional repressors"/>
    <property type="match status" value="1"/>
</dbReference>
<dbReference type="Gene3D" id="2.30.30.90">
    <property type="match status" value="1"/>
</dbReference>
<reference evidence="4" key="1">
    <citation type="submission" date="2017-09" db="EMBL/GenBank/DDBJ databases">
        <title>Depth-based differentiation of microbial function through sediment-hosted aquifers and enrichment of novel symbionts in the deep terrestrial subsurface.</title>
        <authorList>
            <person name="Probst A.J."/>
            <person name="Ladd B."/>
            <person name="Jarett J.K."/>
            <person name="Geller-Mcgrath D.E."/>
            <person name="Sieber C.M.K."/>
            <person name="Emerson J.B."/>
            <person name="Anantharaman K."/>
            <person name="Thomas B.C."/>
            <person name="Malmstrom R."/>
            <person name="Stieglmeier M."/>
            <person name="Klingl A."/>
            <person name="Woyke T."/>
            <person name="Ryan C.M."/>
            <person name="Banfield J.F."/>
        </authorList>
    </citation>
    <scope>NUCLEOTIDE SEQUENCE [LARGE SCALE GENOMIC DNA]</scope>
</reference>
<dbReference type="InterPro" id="IPR008988">
    <property type="entry name" value="Transcriptional_repressor_C"/>
</dbReference>
<proteinExistence type="predicted"/>
<protein>
    <recommendedName>
        <fullName evidence="2">Ferrous iron transporter FeoA-like domain-containing protein</fullName>
    </recommendedName>
</protein>
<dbReference type="InterPro" id="IPR007167">
    <property type="entry name" value="Fe-transptr_FeoA-like"/>
</dbReference>
<evidence type="ECO:0000313" key="3">
    <source>
        <dbReference type="EMBL" id="PIZ62567.1"/>
    </source>
</evidence>
<sequence length="123" mass="13893">MKCKLCGYQFDIKQAVQSCASCPLTKNCPLVRCPNCNYEWPLDSEESNKLVPLTSLKKGEKGKISTICTSQTEYLKKIISMGIMPGMTIEMIRRFPTLLCQIGFSQFALDDEIAKYILVSRIN</sequence>
<evidence type="ECO:0000259" key="2">
    <source>
        <dbReference type="SMART" id="SM00899"/>
    </source>
</evidence>
<gene>
    <name evidence="3" type="ORF">COY16_04015</name>
</gene>
<dbReference type="AlphaFoldDB" id="A0A2M7TXL1"/>
<comment type="caution">
    <text evidence="3">The sequence shown here is derived from an EMBL/GenBank/DDBJ whole genome shotgun (WGS) entry which is preliminary data.</text>
</comment>
<organism evidence="3 4">
    <name type="scientific">Candidatus Roizmanbacteria bacterium CG_4_10_14_0_2_um_filter_39_13</name>
    <dbReference type="NCBI Taxonomy" id="1974825"/>
    <lineage>
        <taxon>Bacteria</taxon>
        <taxon>Candidatus Roizmaniibacteriota</taxon>
    </lineage>
</organism>
<keyword evidence="1" id="KW-0408">Iron</keyword>
<dbReference type="InterPro" id="IPR038157">
    <property type="entry name" value="FeoA_core_dom"/>
</dbReference>
<evidence type="ECO:0000256" key="1">
    <source>
        <dbReference type="ARBA" id="ARBA00023004"/>
    </source>
</evidence>
<accession>A0A2M7TXL1</accession>
<name>A0A2M7TXL1_9BACT</name>
<feature type="domain" description="Ferrous iron transporter FeoA-like" evidence="2">
    <location>
        <begin position="51"/>
        <end position="121"/>
    </location>
</feature>
<dbReference type="Proteomes" id="UP000228503">
    <property type="component" value="Unassembled WGS sequence"/>
</dbReference>
<dbReference type="GO" id="GO:0046914">
    <property type="term" value="F:transition metal ion binding"/>
    <property type="evidence" value="ECO:0007669"/>
    <property type="project" value="InterPro"/>
</dbReference>
<dbReference type="SMART" id="SM00899">
    <property type="entry name" value="FeoA"/>
    <property type="match status" value="1"/>
</dbReference>
<evidence type="ECO:0000313" key="4">
    <source>
        <dbReference type="Proteomes" id="UP000228503"/>
    </source>
</evidence>
<dbReference type="Pfam" id="PF04023">
    <property type="entry name" value="FeoA"/>
    <property type="match status" value="1"/>
</dbReference>